<sequence>MAKAIETLEVGELRFLTTHRTLALVARTLSGSLATLTESFGPTDIWLGAHRARRIPRTRGRRLVVVQTEQILGADGRAIETKLTRRRIARLALQADLFVEWNPQNRAFYGLLPRLLPRRFLFGPYVFGLGPRAQSPGEGVVFVGSLNAERQAKLAQIRDVRALPMKAGIDEIERAIASAAAMLNLHSLPGAYTEVPRVLMAHLAGKPLVSEPLGAPFEAGESYLLPDAPVNAEALAHVWQGLNAVAARYPITEMLWTPRGDGGEGARRRASRWGQMTSFS</sequence>
<protein>
    <submittedName>
        <fullName evidence="2">Uncharacterized protein</fullName>
    </submittedName>
</protein>
<dbReference type="OrthoDB" id="7830938at2"/>
<comment type="caution">
    <text evidence="2">The sequence shown here is derived from an EMBL/GenBank/DDBJ whole genome shotgun (WGS) entry which is preliminary data.</text>
</comment>
<evidence type="ECO:0000313" key="2">
    <source>
        <dbReference type="EMBL" id="PBD19316.1"/>
    </source>
</evidence>
<dbReference type="AlphaFoldDB" id="A0A2A3JVS8"/>
<accession>A0A2A3JVS8</accession>
<feature type="region of interest" description="Disordered" evidence="1">
    <location>
        <begin position="260"/>
        <end position="280"/>
    </location>
</feature>
<dbReference type="EMBL" id="NTHN01000145">
    <property type="protein sequence ID" value="PBD19316.1"/>
    <property type="molecule type" value="Genomic_DNA"/>
</dbReference>
<gene>
    <name evidence="2" type="ORF">CLG85_09940</name>
</gene>
<name>A0A2A3JVS8_9RHOB</name>
<organism evidence="2">
    <name type="scientific">Alloyangia mangrovi</name>
    <dbReference type="NCBI Taxonomy" id="1779329"/>
    <lineage>
        <taxon>Bacteria</taxon>
        <taxon>Pseudomonadati</taxon>
        <taxon>Pseudomonadota</taxon>
        <taxon>Alphaproteobacteria</taxon>
        <taxon>Rhodobacterales</taxon>
        <taxon>Roseobacteraceae</taxon>
        <taxon>Alloyangia</taxon>
    </lineage>
</organism>
<reference evidence="2" key="1">
    <citation type="submission" date="2017-09" db="EMBL/GenBank/DDBJ databases">
        <title>Yangia sp. SAOS 153D whole genome sequencing.</title>
        <authorList>
            <person name="Verma A."/>
            <person name="Krishnamurthi S."/>
        </authorList>
    </citation>
    <scope>NUCLEOTIDE SEQUENCE [LARGE SCALE GENOMIC DNA]</scope>
    <source>
        <strain evidence="2">SAOS 153D</strain>
    </source>
</reference>
<evidence type="ECO:0000256" key="1">
    <source>
        <dbReference type="SAM" id="MobiDB-lite"/>
    </source>
</evidence>
<proteinExistence type="predicted"/>